<gene>
    <name evidence="1" type="ORF">OWV82_014232</name>
</gene>
<sequence>MSGQFDDDVEGEQTITINEYLNEVEEKELEADLVLGGDEGKECTYSKGYMKRQAIFSCLTCAPEGNAGVCTACSLTCHDGHEIVELWTKRNFKCDCGNSKFGEFFCKLSPSKDVENAENLYNHNFKGLYCTCNRPYPDPDVEEQVEMIQCCICEDWFHEEHLCLESSDQIPRDEEGEPLYEDFICKACSVVFSFLTVYPQTIWAKGVKQNDVSNSNKDKNVLQEIPTASGSGKLENGACSNGSPKKEDAMIDTNSESMTAGKGVSTGKSLDKNVDSNQCINDSGPHTDCILRDNLVADLTVSESKPLFLSKNWRAILCRCKQCLSMYEQKHVIYLIDEDDSISEYERTAKQKREEKLQQQEGAELSFLNKLGHVEKMEILNGIADMKDEFRSFLESFDPSKAITSDDVHQIFENLAKKRRRVE</sequence>
<evidence type="ECO:0000313" key="2">
    <source>
        <dbReference type="Proteomes" id="UP001164539"/>
    </source>
</evidence>
<evidence type="ECO:0000313" key="1">
    <source>
        <dbReference type="EMBL" id="KAJ4711890.1"/>
    </source>
</evidence>
<organism evidence="1 2">
    <name type="scientific">Melia azedarach</name>
    <name type="common">Chinaberry tree</name>
    <dbReference type="NCBI Taxonomy" id="155640"/>
    <lineage>
        <taxon>Eukaryota</taxon>
        <taxon>Viridiplantae</taxon>
        <taxon>Streptophyta</taxon>
        <taxon>Embryophyta</taxon>
        <taxon>Tracheophyta</taxon>
        <taxon>Spermatophyta</taxon>
        <taxon>Magnoliopsida</taxon>
        <taxon>eudicotyledons</taxon>
        <taxon>Gunneridae</taxon>
        <taxon>Pentapetalae</taxon>
        <taxon>rosids</taxon>
        <taxon>malvids</taxon>
        <taxon>Sapindales</taxon>
        <taxon>Meliaceae</taxon>
        <taxon>Melia</taxon>
    </lineage>
</organism>
<keyword evidence="2" id="KW-1185">Reference proteome</keyword>
<proteinExistence type="predicted"/>
<dbReference type="Proteomes" id="UP001164539">
    <property type="component" value="Chromosome 8"/>
</dbReference>
<name>A0ACC1XKY0_MELAZ</name>
<accession>A0ACC1XKY0</accession>
<dbReference type="EMBL" id="CM051401">
    <property type="protein sequence ID" value="KAJ4711890.1"/>
    <property type="molecule type" value="Genomic_DNA"/>
</dbReference>
<protein>
    <submittedName>
        <fullName evidence="1">PHD finger protein-related</fullName>
    </submittedName>
</protein>
<comment type="caution">
    <text evidence="1">The sequence shown here is derived from an EMBL/GenBank/DDBJ whole genome shotgun (WGS) entry which is preliminary data.</text>
</comment>
<reference evidence="1 2" key="1">
    <citation type="journal article" date="2023" name="Science">
        <title>Complex scaffold remodeling in plant triterpene biosynthesis.</title>
        <authorList>
            <person name="De La Pena R."/>
            <person name="Hodgson H."/>
            <person name="Liu J.C."/>
            <person name="Stephenson M.J."/>
            <person name="Martin A.C."/>
            <person name="Owen C."/>
            <person name="Harkess A."/>
            <person name="Leebens-Mack J."/>
            <person name="Jimenez L.E."/>
            <person name="Osbourn A."/>
            <person name="Sattely E.S."/>
        </authorList>
    </citation>
    <scope>NUCLEOTIDE SEQUENCE [LARGE SCALE GENOMIC DNA]</scope>
    <source>
        <strain evidence="2">cv. JPN11</strain>
        <tissue evidence="1">Leaf</tissue>
    </source>
</reference>